<protein>
    <recommendedName>
        <fullName evidence="4">Large ribosomal subunit protein eL28</fullName>
    </recommendedName>
    <alternativeName>
        <fullName evidence="5">60S ribosomal protein L28</fullName>
    </alternativeName>
</protein>
<dbReference type="EMBL" id="CATNWA010015243">
    <property type="protein sequence ID" value="CAI9581145.1"/>
    <property type="molecule type" value="Genomic_DNA"/>
</dbReference>
<evidence type="ECO:0000256" key="4">
    <source>
        <dbReference type="ARBA" id="ARBA00035223"/>
    </source>
</evidence>
<evidence type="ECO:0000256" key="5">
    <source>
        <dbReference type="ARBA" id="ARBA00035330"/>
    </source>
</evidence>
<evidence type="ECO:0000256" key="1">
    <source>
        <dbReference type="ARBA" id="ARBA00007926"/>
    </source>
</evidence>
<keyword evidence="2" id="KW-0689">Ribosomal protein</keyword>
<proteinExistence type="inferred from homology"/>
<dbReference type="InterPro" id="IPR002672">
    <property type="entry name" value="Ribosomal_eL28"/>
</dbReference>
<evidence type="ECO:0000256" key="2">
    <source>
        <dbReference type="ARBA" id="ARBA00022980"/>
    </source>
</evidence>
<dbReference type="Gene3D" id="3.30.390.110">
    <property type="match status" value="1"/>
</dbReference>
<accession>A0ABN9EAT3</accession>
<name>A0ABN9EAT3_9NEOB</name>
<dbReference type="InterPro" id="IPR029004">
    <property type="entry name" value="Ribosomal_eL28/Mak16"/>
</dbReference>
<sequence length="98" mass="10909">ARNAFRYNGLIHKKTVGVEPAAHEKCAGLRKPASSYEKIIINKISCATLSSLRHIIRKDNYRRDLHMTALRHASAILKSEASCGEKEAHSGCQDCLTF</sequence>
<dbReference type="PANTHER" id="PTHR10544">
    <property type="entry name" value="60S RIBOSOMAL PROTEIN L28"/>
    <property type="match status" value="1"/>
</dbReference>
<gene>
    <name evidence="7" type="ORF">SPARVUS_LOCUS9401328</name>
</gene>
<dbReference type="Pfam" id="PF01778">
    <property type="entry name" value="Ribosomal_L28e"/>
    <property type="match status" value="1"/>
</dbReference>
<evidence type="ECO:0000313" key="8">
    <source>
        <dbReference type="Proteomes" id="UP001162483"/>
    </source>
</evidence>
<keyword evidence="3" id="KW-0687">Ribonucleoprotein</keyword>
<feature type="non-terminal residue" evidence="7">
    <location>
        <position position="1"/>
    </location>
</feature>
<organism evidence="7 8">
    <name type="scientific">Staurois parvus</name>
    <dbReference type="NCBI Taxonomy" id="386267"/>
    <lineage>
        <taxon>Eukaryota</taxon>
        <taxon>Metazoa</taxon>
        <taxon>Chordata</taxon>
        <taxon>Craniata</taxon>
        <taxon>Vertebrata</taxon>
        <taxon>Euteleostomi</taxon>
        <taxon>Amphibia</taxon>
        <taxon>Batrachia</taxon>
        <taxon>Anura</taxon>
        <taxon>Neobatrachia</taxon>
        <taxon>Ranoidea</taxon>
        <taxon>Ranidae</taxon>
        <taxon>Staurois</taxon>
    </lineage>
</organism>
<evidence type="ECO:0000256" key="3">
    <source>
        <dbReference type="ARBA" id="ARBA00023274"/>
    </source>
</evidence>
<reference evidence="7" key="1">
    <citation type="submission" date="2023-05" db="EMBL/GenBank/DDBJ databases">
        <authorList>
            <person name="Stuckert A."/>
        </authorList>
    </citation>
    <scope>NUCLEOTIDE SEQUENCE</scope>
</reference>
<comment type="similarity">
    <text evidence="1">Belongs to the eukaryotic ribosomal protein eL28 family.</text>
</comment>
<evidence type="ECO:0000313" key="7">
    <source>
        <dbReference type="EMBL" id="CAI9581145.1"/>
    </source>
</evidence>
<evidence type="ECO:0000259" key="6">
    <source>
        <dbReference type="Pfam" id="PF01778"/>
    </source>
</evidence>
<dbReference type="Proteomes" id="UP001162483">
    <property type="component" value="Unassembled WGS sequence"/>
</dbReference>
<comment type="caution">
    <text evidence="7">The sequence shown here is derived from an EMBL/GenBank/DDBJ whole genome shotgun (WGS) entry which is preliminary data.</text>
</comment>
<keyword evidence="8" id="KW-1185">Reference proteome</keyword>
<feature type="domain" description="Ribosomal eL28/Mak16" evidence="6">
    <location>
        <begin position="3"/>
        <end position="79"/>
    </location>
</feature>